<reference evidence="1 2" key="1">
    <citation type="submission" date="2024-01" db="EMBL/GenBank/DDBJ databases">
        <title>The genomes of 5 underutilized Papilionoideae crops provide insights into root nodulation and disease resistanc.</title>
        <authorList>
            <person name="Jiang F."/>
        </authorList>
    </citation>
    <scope>NUCLEOTIDE SEQUENCE [LARGE SCALE GENOMIC DNA]</scope>
    <source>
        <strain evidence="1">LVBAO_FW01</strain>
        <tissue evidence="1">Leaves</tissue>
    </source>
</reference>
<keyword evidence="2" id="KW-1185">Reference proteome</keyword>
<evidence type="ECO:0000313" key="2">
    <source>
        <dbReference type="Proteomes" id="UP001367508"/>
    </source>
</evidence>
<name>A0AAN9QR47_CANGL</name>
<accession>A0AAN9QR47</accession>
<gene>
    <name evidence="1" type="ORF">VNO77_14840</name>
</gene>
<evidence type="ECO:0000313" key="1">
    <source>
        <dbReference type="EMBL" id="KAK7344777.1"/>
    </source>
</evidence>
<protein>
    <submittedName>
        <fullName evidence="1">Uncharacterized protein</fullName>
    </submittedName>
</protein>
<proteinExistence type="predicted"/>
<sequence length="119" mass="13593">MNGKANVPKEPLQSTRRYWKDFLDYQTIGNVLIAKLKVQDGLVYISAPLYAYSTQQNISKSRGYIYQRQSHHVGKDFCSSIFTSLQCNPRHMTSRALEEVTPIAKPLHIEKVELVAPQP</sequence>
<organism evidence="1 2">
    <name type="scientific">Canavalia gladiata</name>
    <name type="common">Sword bean</name>
    <name type="synonym">Dolichos gladiatus</name>
    <dbReference type="NCBI Taxonomy" id="3824"/>
    <lineage>
        <taxon>Eukaryota</taxon>
        <taxon>Viridiplantae</taxon>
        <taxon>Streptophyta</taxon>
        <taxon>Embryophyta</taxon>
        <taxon>Tracheophyta</taxon>
        <taxon>Spermatophyta</taxon>
        <taxon>Magnoliopsida</taxon>
        <taxon>eudicotyledons</taxon>
        <taxon>Gunneridae</taxon>
        <taxon>Pentapetalae</taxon>
        <taxon>rosids</taxon>
        <taxon>fabids</taxon>
        <taxon>Fabales</taxon>
        <taxon>Fabaceae</taxon>
        <taxon>Papilionoideae</taxon>
        <taxon>50 kb inversion clade</taxon>
        <taxon>NPAAA clade</taxon>
        <taxon>indigoferoid/millettioid clade</taxon>
        <taxon>Phaseoleae</taxon>
        <taxon>Canavalia</taxon>
    </lineage>
</organism>
<dbReference type="EMBL" id="JAYMYQ010000003">
    <property type="protein sequence ID" value="KAK7344777.1"/>
    <property type="molecule type" value="Genomic_DNA"/>
</dbReference>
<dbReference type="Proteomes" id="UP001367508">
    <property type="component" value="Unassembled WGS sequence"/>
</dbReference>
<dbReference type="AlphaFoldDB" id="A0AAN9QR47"/>
<comment type="caution">
    <text evidence="1">The sequence shown here is derived from an EMBL/GenBank/DDBJ whole genome shotgun (WGS) entry which is preliminary data.</text>
</comment>